<name>A0A433JGF4_9GAMM</name>
<feature type="coiled-coil region" evidence="1">
    <location>
        <begin position="113"/>
        <end position="158"/>
    </location>
</feature>
<reference evidence="2 3" key="1">
    <citation type="submission" date="2018-12" db="EMBL/GenBank/DDBJ databases">
        <title>Legionella sp,whole genome shotgun sequence.</title>
        <authorList>
            <person name="Wu H."/>
        </authorList>
    </citation>
    <scope>NUCLEOTIDE SEQUENCE [LARGE SCALE GENOMIC DNA]</scope>
    <source>
        <strain evidence="3">km714</strain>
    </source>
</reference>
<keyword evidence="3" id="KW-1185">Reference proteome</keyword>
<gene>
    <name evidence="2" type="ORF">EKM59_11720</name>
</gene>
<accession>A0A433JGF4</accession>
<feature type="coiled-coil region" evidence="1">
    <location>
        <begin position="19"/>
        <end position="67"/>
    </location>
</feature>
<organism evidence="2 3">
    <name type="scientific">Legionella septentrionalis</name>
    <dbReference type="NCBI Taxonomy" id="2498109"/>
    <lineage>
        <taxon>Bacteria</taxon>
        <taxon>Pseudomonadati</taxon>
        <taxon>Pseudomonadota</taxon>
        <taxon>Gammaproteobacteria</taxon>
        <taxon>Legionellales</taxon>
        <taxon>Legionellaceae</taxon>
        <taxon>Legionella</taxon>
    </lineage>
</organism>
<evidence type="ECO:0000313" key="2">
    <source>
        <dbReference type="EMBL" id="RUQ78592.1"/>
    </source>
</evidence>
<keyword evidence="1" id="KW-0175">Coiled coil</keyword>
<dbReference type="AlphaFoldDB" id="A0A433JGF4"/>
<sequence>MFFAKKTQASPHLLPNHSLIELEKLKNDYTEQLRKINLHISHVENNLNALSEQVNAENIKLINLENNTTAIQLKEEQRMEMLANYRQDNSADTYMQRMFLLSHSPQTSHDLEMQQIKKNILELQSQINLQKQAQYRYLQNQKDTLQKLKHLNEKLTAQDKESAQENLSMMNRHD</sequence>
<comment type="caution">
    <text evidence="2">The sequence shown here is derived from an EMBL/GenBank/DDBJ whole genome shotgun (WGS) entry which is preliminary data.</text>
</comment>
<evidence type="ECO:0000256" key="1">
    <source>
        <dbReference type="SAM" id="Coils"/>
    </source>
</evidence>
<dbReference type="RefSeq" id="WP_126954508.1">
    <property type="nucleotide sequence ID" value="NZ_RZGR01000069.1"/>
</dbReference>
<protein>
    <submittedName>
        <fullName evidence="2">Uncharacterized protein</fullName>
    </submittedName>
</protein>
<dbReference type="EMBL" id="RZGR01000069">
    <property type="protein sequence ID" value="RUQ78592.1"/>
    <property type="molecule type" value="Genomic_DNA"/>
</dbReference>
<proteinExistence type="predicted"/>
<evidence type="ECO:0000313" key="3">
    <source>
        <dbReference type="Proteomes" id="UP000288012"/>
    </source>
</evidence>
<dbReference type="Proteomes" id="UP000288012">
    <property type="component" value="Unassembled WGS sequence"/>
</dbReference>